<dbReference type="SUPFAM" id="SSF53335">
    <property type="entry name" value="S-adenosyl-L-methionine-dependent methyltransferases"/>
    <property type="match status" value="1"/>
</dbReference>
<dbReference type="EMBL" id="CP115450">
    <property type="protein sequence ID" value="WBP90360.1"/>
    <property type="molecule type" value="Genomic_DNA"/>
</dbReference>
<dbReference type="Gene3D" id="3.40.50.150">
    <property type="entry name" value="Vaccinia Virus protein VP39"/>
    <property type="match status" value="1"/>
</dbReference>
<keyword evidence="2" id="KW-1185">Reference proteome</keyword>
<dbReference type="GO" id="GO:0032259">
    <property type="term" value="P:methylation"/>
    <property type="evidence" value="ECO:0007669"/>
    <property type="project" value="UniProtKB-KW"/>
</dbReference>
<protein>
    <submittedName>
        <fullName evidence="1">Class I SAM-dependent methyltransferase</fullName>
    </submittedName>
</protein>
<sequence>MPDDTRLPVVVVAGLHEAERRQAVLELLSGGGNAVVLHHDLTDAALHGRVRRAILDAAGSRSESDVPLTHDCPCCALREDLLPELFDPLLLELGRVGRPDAARYAEVMIGEPGWTEKLALDGPVDAVVSTAALHYPRPDRLGEIYRDLADVLRPGGVLVNGDHLTLEDPVLARFSRTVGRCRAERRGRRGTGEDWAGWWAAAAQVPEFAELLAARQRQLPPADGDGNGPSAAGHERLLRQAGFRPAGPVCQYGDSCVLVAVR</sequence>
<reference evidence="2" key="1">
    <citation type="submission" date="2022-12" db="EMBL/GenBank/DDBJ databases">
        <authorList>
            <person name="Mo P."/>
        </authorList>
    </citation>
    <scope>NUCLEOTIDE SEQUENCE [LARGE SCALE GENOMIC DNA]</scope>
    <source>
        <strain evidence="2">HUAS 3-15</strain>
    </source>
</reference>
<proteinExistence type="predicted"/>
<evidence type="ECO:0000313" key="2">
    <source>
        <dbReference type="Proteomes" id="UP001212821"/>
    </source>
</evidence>
<dbReference type="Proteomes" id="UP001212821">
    <property type="component" value="Chromosome"/>
</dbReference>
<evidence type="ECO:0000313" key="1">
    <source>
        <dbReference type="EMBL" id="WBP90360.1"/>
    </source>
</evidence>
<organism evidence="1 2">
    <name type="scientific">Kitasatospora cathayae</name>
    <dbReference type="NCBI Taxonomy" id="3004092"/>
    <lineage>
        <taxon>Bacteria</taxon>
        <taxon>Bacillati</taxon>
        <taxon>Actinomycetota</taxon>
        <taxon>Actinomycetes</taxon>
        <taxon>Kitasatosporales</taxon>
        <taxon>Streptomycetaceae</taxon>
        <taxon>Kitasatospora</taxon>
    </lineage>
</organism>
<gene>
    <name evidence="1" type="ORF">O1G21_33875</name>
</gene>
<keyword evidence="1" id="KW-0808">Transferase</keyword>
<dbReference type="GO" id="GO:0008168">
    <property type="term" value="F:methyltransferase activity"/>
    <property type="evidence" value="ECO:0007669"/>
    <property type="project" value="UniProtKB-KW"/>
</dbReference>
<name>A0ABY7QC81_9ACTN</name>
<dbReference type="InterPro" id="IPR029063">
    <property type="entry name" value="SAM-dependent_MTases_sf"/>
</dbReference>
<keyword evidence="1" id="KW-0489">Methyltransferase</keyword>
<dbReference type="RefSeq" id="WP_270149087.1">
    <property type="nucleotide sequence ID" value="NZ_CP115450.1"/>
</dbReference>
<accession>A0ABY7QC81</accession>